<dbReference type="Proteomes" id="UP001056384">
    <property type="component" value="Chromosome 7"/>
</dbReference>
<reference evidence="3" key="1">
    <citation type="submission" date="2022-06" db="EMBL/GenBank/DDBJ databases">
        <title>Complete genome sequences of two strains of the flax pathogen Septoria linicola.</title>
        <authorList>
            <person name="Lapalu N."/>
            <person name="Simon A."/>
            <person name="Demenou B."/>
            <person name="Paumier D."/>
            <person name="Guillot M.-P."/>
            <person name="Gout L."/>
            <person name="Valade R."/>
        </authorList>
    </citation>
    <scope>NUCLEOTIDE SEQUENCE</scope>
    <source>
        <strain evidence="3">SE15195</strain>
    </source>
</reference>
<dbReference type="InterPro" id="IPR000210">
    <property type="entry name" value="BTB/POZ_dom"/>
</dbReference>
<dbReference type="Gene3D" id="3.30.710.10">
    <property type="entry name" value="Potassium Channel Kv1.1, Chain A"/>
    <property type="match status" value="1"/>
</dbReference>
<protein>
    <submittedName>
        <fullName evidence="3">BTB/POZ domain-containing protein</fullName>
    </submittedName>
</protein>
<proteinExistence type="predicted"/>
<dbReference type="PROSITE" id="PS50097">
    <property type="entry name" value="BTB"/>
    <property type="match status" value="1"/>
</dbReference>
<dbReference type="InterPro" id="IPR011333">
    <property type="entry name" value="SKP1/BTB/POZ_sf"/>
</dbReference>
<gene>
    <name evidence="3" type="ORF">Slin15195_G091160</name>
</gene>
<feature type="compositionally biased region" description="Polar residues" evidence="1">
    <location>
        <begin position="54"/>
        <end position="63"/>
    </location>
</feature>
<keyword evidence="4" id="KW-1185">Reference proteome</keyword>
<dbReference type="EMBL" id="CP099424">
    <property type="protein sequence ID" value="USW55797.1"/>
    <property type="molecule type" value="Genomic_DNA"/>
</dbReference>
<feature type="domain" description="BTB" evidence="2">
    <location>
        <begin position="13"/>
        <end position="97"/>
    </location>
</feature>
<feature type="region of interest" description="Disordered" evidence="1">
    <location>
        <begin position="50"/>
        <end position="70"/>
    </location>
</feature>
<evidence type="ECO:0000313" key="4">
    <source>
        <dbReference type="Proteomes" id="UP001056384"/>
    </source>
</evidence>
<name>A0A9Q9B1N8_9PEZI</name>
<dbReference type="AlphaFoldDB" id="A0A9Q9B1N8"/>
<evidence type="ECO:0000256" key="1">
    <source>
        <dbReference type="SAM" id="MobiDB-lite"/>
    </source>
</evidence>
<sequence>MTNHTVEIIAPDGDVILLVGTEDKQRLQVSSATLSSISPVFKALLGPHFREGQQPRSSSNPVSISLPDDESDDMNRLCQIAHLKFEEDLESLYCDDILQLAVLVDKYDCSALLQPQSAGILLSWLLNHPPGHVSFTPVSIWRIALAAFLMRSMQAFRDATEKIIVHTTVGPPPSISKSSPCLALNVIVFKVLFSPRFQEGQQPRDSGHPVEIELPEDNSAAMLRLCQMAHFQPVNIVETYFKKNAPRSASELCDIAKVMDKYDRVEPLKLQSTGLLLSWLESPLPSGTDSVDLNSLLFITVASLLMHCAQAFAIVTSRIIFRTTIRINCAPWAELIPLNVIVTLEGTRSAAWQHFCFGLPELGIPKCPEWSNKWDNKDALFMQRLADAFNLPFWPPRMEKGMTLPRLLDRTRDMVAVPRSRPTCSHTHSKTEVSAEAFRKFADQITERSQTLCFGCIRGIHLPGVNCRKHIWSLREGAEIEDS</sequence>
<accession>A0A9Q9B1N8</accession>
<evidence type="ECO:0000313" key="3">
    <source>
        <dbReference type="EMBL" id="USW55797.1"/>
    </source>
</evidence>
<organism evidence="3 4">
    <name type="scientific">Septoria linicola</name>
    <dbReference type="NCBI Taxonomy" id="215465"/>
    <lineage>
        <taxon>Eukaryota</taxon>
        <taxon>Fungi</taxon>
        <taxon>Dikarya</taxon>
        <taxon>Ascomycota</taxon>
        <taxon>Pezizomycotina</taxon>
        <taxon>Dothideomycetes</taxon>
        <taxon>Dothideomycetidae</taxon>
        <taxon>Mycosphaerellales</taxon>
        <taxon>Mycosphaerellaceae</taxon>
        <taxon>Septoria</taxon>
    </lineage>
</organism>
<evidence type="ECO:0000259" key="2">
    <source>
        <dbReference type="PROSITE" id="PS50097"/>
    </source>
</evidence>